<accession>D8M4X7</accession>
<dbReference type="EMBL" id="FN668655">
    <property type="protein sequence ID" value="CBK23116.2"/>
    <property type="molecule type" value="Genomic_DNA"/>
</dbReference>
<evidence type="ECO:0000313" key="2">
    <source>
        <dbReference type="Proteomes" id="UP000008312"/>
    </source>
</evidence>
<dbReference type="GeneID" id="24920165"/>
<proteinExistence type="predicted"/>
<sequence length="292" mass="32980">MQGLLIFDNSIIQSAQACLGKKVKPNGWILLIMSNRECVVLQFNNGVFMNQGFVVNEQKVLKVFGNHQIGAISYNEEQAIEVVVEGIVDLDHGSRFEGLVLTENKLGIPFGYGEMYDDDGFLVYKGIMINWKRFGYGTSYHNNGCIEYEGYWCDDNRFGIGIVYNRYGKLVNECEWYNGIESDIEEIYEGDGSKPMNIGMKHLKLSDNCVLVDWDVSLLYNLESIEIGNDCFESVKTFQIDGLNRLKTIKIGQNSFTQKKNDSGSDNSKSFHILNCESLKSIQIGVLKSISC</sequence>
<dbReference type="Gene3D" id="2.20.110.10">
    <property type="entry name" value="Histone H3 K4-specific methyltransferase SET7/9 N-terminal domain"/>
    <property type="match status" value="1"/>
</dbReference>
<keyword evidence="2" id="KW-1185">Reference proteome</keyword>
<protein>
    <submittedName>
        <fullName evidence="1">Uncharacterized protein</fullName>
    </submittedName>
</protein>
<dbReference type="AlphaFoldDB" id="D8M4X7"/>
<dbReference type="InParanoid" id="D8M4X7"/>
<gene>
    <name evidence="1" type="ORF">GSBLH_T00003042001</name>
</gene>
<organism evidence="1">
    <name type="scientific">Blastocystis hominis</name>
    <dbReference type="NCBI Taxonomy" id="12968"/>
    <lineage>
        <taxon>Eukaryota</taxon>
        <taxon>Sar</taxon>
        <taxon>Stramenopiles</taxon>
        <taxon>Bigyra</taxon>
        <taxon>Opalozoa</taxon>
        <taxon>Opalinata</taxon>
        <taxon>Blastocystidae</taxon>
        <taxon>Blastocystis</taxon>
    </lineage>
</organism>
<reference evidence="1" key="1">
    <citation type="submission" date="2010-02" db="EMBL/GenBank/DDBJ databases">
        <title>Sequencing and annotation of the Blastocystis hominis genome.</title>
        <authorList>
            <person name="Wincker P."/>
        </authorList>
    </citation>
    <scope>NUCLEOTIDE SEQUENCE</scope>
    <source>
        <strain evidence="1">Singapore isolate B</strain>
    </source>
</reference>
<name>D8M4X7_BLAHO</name>
<evidence type="ECO:0000313" key="1">
    <source>
        <dbReference type="EMBL" id="CBK23116.2"/>
    </source>
</evidence>
<dbReference type="RefSeq" id="XP_012897164.1">
    <property type="nucleotide sequence ID" value="XM_013041710.1"/>
</dbReference>
<dbReference type="SUPFAM" id="SSF82185">
    <property type="entry name" value="Histone H3 K4-specific methyltransferase SET7/9 N-terminal domain"/>
    <property type="match status" value="1"/>
</dbReference>
<dbReference type="Proteomes" id="UP000008312">
    <property type="component" value="Unassembled WGS sequence"/>
</dbReference>